<keyword evidence="2" id="KW-1185">Reference proteome</keyword>
<accession>A0A0C2WYI9</accession>
<sequence>MLPGQRGNLQATVMELGGYCGYGLRGWRRLFVPAVRGGGYDFPIQSFSASFWHYAQQQRKSRGVKVGIDYTLVPTEPFPVQLRQAGRIFEFNQKIFRSSGTLLEATLC</sequence>
<dbReference type="Proteomes" id="UP000054549">
    <property type="component" value="Unassembled WGS sequence"/>
</dbReference>
<dbReference type="InParanoid" id="A0A0C2WYI9"/>
<reference evidence="1 2" key="1">
    <citation type="submission" date="2014-04" db="EMBL/GenBank/DDBJ databases">
        <title>Evolutionary Origins and Diversification of the Mycorrhizal Mutualists.</title>
        <authorList>
            <consortium name="DOE Joint Genome Institute"/>
            <consortium name="Mycorrhizal Genomics Consortium"/>
            <person name="Kohler A."/>
            <person name="Kuo A."/>
            <person name="Nagy L.G."/>
            <person name="Floudas D."/>
            <person name="Copeland A."/>
            <person name="Barry K.W."/>
            <person name="Cichocki N."/>
            <person name="Veneault-Fourrey C."/>
            <person name="LaButti K."/>
            <person name="Lindquist E.A."/>
            <person name="Lipzen A."/>
            <person name="Lundell T."/>
            <person name="Morin E."/>
            <person name="Murat C."/>
            <person name="Riley R."/>
            <person name="Ohm R."/>
            <person name="Sun H."/>
            <person name="Tunlid A."/>
            <person name="Henrissat B."/>
            <person name="Grigoriev I.V."/>
            <person name="Hibbett D.S."/>
            <person name="Martin F."/>
        </authorList>
    </citation>
    <scope>NUCLEOTIDE SEQUENCE [LARGE SCALE GENOMIC DNA]</scope>
    <source>
        <strain evidence="1 2">Koide BX008</strain>
    </source>
</reference>
<evidence type="ECO:0000313" key="1">
    <source>
        <dbReference type="EMBL" id="KIL66892.1"/>
    </source>
</evidence>
<organism evidence="1 2">
    <name type="scientific">Amanita muscaria (strain Koide BX008)</name>
    <dbReference type="NCBI Taxonomy" id="946122"/>
    <lineage>
        <taxon>Eukaryota</taxon>
        <taxon>Fungi</taxon>
        <taxon>Dikarya</taxon>
        <taxon>Basidiomycota</taxon>
        <taxon>Agaricomycotina</taxon>
        <taxon>Agaricomycetes</taxon>
        <taxon>Agaricomycetidae</taxon>
        <taxon>Agaricales</taxon>
        <taxon>Pluteineae</taxon>
        <taxon>Amanitaceae</taxon>
        <taxon>Amanita</taxon>
    </lineage>
</organism>
<protein>
    <submittedName>
        <fullName evidence="1">Uncharacterized protein</fullName>
    </submittedName>
</protein>
<gene>
    <name evidence="1" type="ORF">M378DRAFT_354608</name>
</gene>
<dbReference type="EMBL" id="KN818234">
    <property type="protein sequence ID" value="KIL66892.1"/>
    <property type="molecule type" value="Genomic_DNA"/>
</dbReference>
<dbReference type="HOGENOM" id="CLU_2196251_0_0_1"/>
<dbReference type="AlphaFoldDB" id="A0A0C2WYI9"/>
<dbReference type="OrthoDB" id="2152029at2759"/>
<evidence type="ECO:0000313" key="2">
    <source>
        <dbReference type="Proteomes" id="UP000054549"/>
    </source>
</evidence>
<proteinExistence type="predicted"/>
<name>A0A0C2WYI9_AMAMK</name>